<sequence length="213" mass="23318">MYHLLRGLHEYLTRKDEFSIVIIGLDNAGKTVKTLYNDVPGMAPDKIGPTVGQNSGQASIRSIWEKYYDECHAVVFVLDSADQARLSEAWEVFDSVITSPRLLNLPLLLIANKQDTPTALAVNEVRESFEAFQRAALAAAAGDGPSSARTTDGEAGRERQSMALDVAGEGRDELAKMERMATLDVLGMSALTGDGVKNAVEWLYSRVQNARRM</sequence>
<evidence type="ECO:0000313" key="2">
    <source>
        <dbReference type="Proteomes" id="UP001227268"/>
    </source>
</evidence>
<accession>A0ACC2W8S2</accession>
<dbReference type="EMBL" id="JASBWT010000002">
    <property type="protein sequence ID" value="KAJ9107599.1"/>
    <property type="molecule type" value="Genomic_DNA"/>
</dbReference>
<reference evidence="1" key="1">
    <citation type="submission" date="2023-04" db="EMBL/GenBank/DDBJ databases">
        <title>Draft Genome sequencing of Naganishia species isolated from polar environments using Oxford Nanopore Technology.</title>
        <authorList>
            <person name="Leo P."/>
            <person name="Venkateswaran K."/>
        </authorList>
    </citation>
    <scope>NUCLEOTIDE SEQUENCE</scope>
    <source>
        <strain evidence="1">MNA-CCFEE 5423</strain>
    </source>
</reference>
<organism evidence="1 2">
    <name type="scientific">Naganishia friedmannii</name>
    <dbReference type="NCBI Taxonomy" id="89922"/>
    <lineage>
        <taxon>Eukaryota</taxon>
        <taxon>Fungi</taxon>
        <taxon>Dikarya</taxon>
        <taxon>Basidiomycota</taxon>
        <taxon>Agaricomycotina</taxon>
        <taxon>Tremellomycetes</taxon>
        <taxon>Filobasidiales</taxon>
        <taxon>Filobasidiaceae</taxon>
        <taxon>Naganishia</taxon>
    </lineage>
</organism>
<dbReference type="Proteomes" id="UP001227268">
    <property type="component" value="Unassembled WGS sequence"/>
</dbReference>
<proteinExistence type="predicted"/>
<name>A0ACC2W8S2_9TREE</name>
<evidence type="ECO:0000313" key="1">
    <source>
        <dbReference type="EMBL" id="KAJ9107599.1"/>
    </source>
</evidence>
<comment type="caution">
    <text evidence="1">The sequence shown here is derived from an EMBL/GenBank/DDBJ whole genome shotgun (WGS) entry which is preliminary data.</text>
</comment>
<keyword evidence="2" id="KW-1185">Reference proteome</keyword>
<gene>
    <name evidence="1" type="ORF">QFC21_001058</name>
</gene>
<protein>
    <submittedName>
        <fullName evidence="1">Uncharacterized protein</fullName>
    </submittedName>
</protein>